<dbReference type="EMBL" id="CM001880">
    <property type="protein sequence ID" value="EOY00950.1"/>
    <property type="molecule type" value="Genomic_DNA"/>
</dbReference>
<feature type="domain" description="Retrovirus-related Pol polyprotein from transposon TNT 1-94-like beta-barrel" evidence="3">
    <location>
        <begin position="30"/>
        <end position="109"/>
    </location>
</feature>
<organism evidence="4 5">
    <name type="scientific">Theobroma cacao</name>
    <name type="common">Cacao</name>
    <name type="synonym">Cocoa</name>
    <dbReference type="NCBI Taxonomy" id="3641"/>
    <lineage>
        <taxon>Eukaryota</taxon>
        <taxon>Viridiplantae</taxon>
        <taxon>Streptophyta</taxon>
        <taxon>Embryophyta</taxon>
        <taxon>Tracheophyta</taxon>
        <taxon>Spermatophyta</taxon>
        <taxon>Magnoliopsida</taxon>
        <taxon>eudicotyledons</taxon>
        <taxon>Gunneridae</taxon>
        <taxon>Pentapetalae</taxon>
        <taxon>rosids</taxon>
        <taxon>malvids</taxon>
        <taxon>Malvales</taxon>
        <taxon>Malvaceae</taxon>
        <taxon>Byttnerioideae</taxon>
        <taxon>Theobroma</taxon>
    </lineage>
</organism>
<evidence type="ECO:0000259" key="1">
    <source>
        <dbReference type="Pfam" id="PF07727"/>
    </source>
</evidence>
<dbReference type="Pfam" id="PF22936">
    <property type="entry name" value="Pol_BBD"/>
    <property type="match status" value="1"/>
</dbReference>
<dbReference type="Pfam" id="PF13976">
    <property type="entry name" value="gag_pre-integrs"/>
    <property type="match status" value="1"/>
</dbReference>
<feature type="domain" description="Reverse transcriptase Ty1/copia-type" evidence="1">
    <location>
        <begin position="267"/>
        <end position="340"/>
    </location>
</feature>
<dbReference type="InParanoid" id="A0A061E7F2"/>
<dbReference type="eggNOG" id="KOG0017">
    <property type="taxonomic scope" value="Eukaryota"/>
</dbReference>
<dbReference type="OMA" id="MIFANDG"/>
<evidence type="ECO:0000259" key="2">
    <source>
        <dbReference type="Pfam" id="PF13976"/>
    </source>
</evidence>
<dbReference type="AlphaFoldDB" id="A0A061E7F2"/>
<evidence type="ECO:0000313" key="4">
    <source>
        <dbReference type="EMBL" id="EOY00950.1"/>
    </source>
</evidence>
<dbReference type="InterPro" id="IPR054722">
    <property type="entry name" value="PolX-like_BBD"/>
</dbReference>
<reference evidence="4 5" key="1">
    <citation type="journal article" date="2013" name="Genome Biol.">
        <title>The genome sequence of the most widely cultivated cacao type and its use to identify candidate genes regulating pod color.</title>
        <authorList>
            <person name="Motamayor J.C."/>
            <person name="Mockaitis K."/>
            <person name="Schmutz J."/>
            <person name="Haiminen N."/>
            <person name="Iii D.L."/>
            <person name="Cornejo O."/>
            <person name="Findley S.D."/>
            <person name="Zheng P."/>
            <person name="Utro F."/>
            <person name="Royaert S."/>
            <person name="Saski C."/>
            <person name="Jenkins J."/>
            <person name="Podicheti R."/>
            <person name="Zhao M."/>
            <person name="Scheffler B.E."/>
            <person name="Stack J.C."/>
            <person name="Feltus F.A."/>
            <person name="Mustiga G.M."/>
            <person name="Amores F."/>
            <person name="Phillips W."/>
            <person name="Marelli J.P."/>
            <person name="May G.D."/>
            <person name="Shapiro H."/>
            <person name="Ma J."/>
            <person name="Bustamante C.D."/>
            <person name="Schnell R.J."/>
            <person name="Main D."/>
            <person name="Gilbert D."/>
            <person name="Parida L."/>
            <person name="Kuhn D.N."/>
        </authorList>
    </citation>
    <scope>NUCLEOTIDE SEQUENCE [LARGE SCALE GENOMIC DNA]</scope>
    <source>
        <strain evidence="5">cv. Matina 1-6</strain>
    </source>
</reference>
<dbReference type="InterPro" id="IPR025724">
    <property type="entry name" value="GAG-pre-integrase_dom"/>
</dbReference>
<gene>
    <name evidence="4" type="ORF">TCM_010856</name>
</gene>
<proteinExistence type="predicted"/>
<dbReference type="InterPro" id="IPR013103">
    <property type="entry name" value="RVT_2"/>
</dbReference>
<dbReference type="HOGENOM" id="CLU_812352_0_0_1"/>
<keyword evidence="5" id="KW-1185">Reference proteome</keyword>
<name>A0A061E7F2_THECC</name>
<dbReference type="Pfam" id="PF07727">
    <property type="entry name" value="RVT_2"/>
    <property type="match status" value="1"/>
</dbReference>
<accession>A0A061E7F2</accession>
<evidence type="ECO:0000313" key="5">
    <source>
        <dbReference type="Proteomes" id="UP000026915"/>
    </source>
</evidence>
<feature type="domain" description="GAG-pre-integrase" evidence="2">
    <location>
        <begin position="110"/>
        <end position="160"/>
    </location>
</feature>
<evidence type="ECO:0000259" key="3">
    <source>
        <dbReference type="Pfam" id="PF22936"/>
    </source>
</evidence>
<evidence type="ECO:0008006" key="6">
    <source>
        <dbReference type="Google" id="ProtNLM"/>
    </source>
</evidence>
<dbReference type="Proteomes" id="UP000026915">
    <property type="component" value="Chromosome 2"/>
</dbReference>
<dbReference type="Gramene" id="EOY00950">
    <property type="protein sequence ID" value="EOY00950"/>
    <property type="gene ID" value="TCM_010856"/>
</dbReference>
<sequence>MAVVAEEASGLKELLFMAKMGDSATEKNTWLIGGWCSNHLTGNESLFPDLDRSFKVRVKIGNGVFLKIFGIGAVTVNTTLGMKFITNVHYVIEANKNLRNVGQLEDKHYAYEEDVSDVWHRRLGHVNYGSLMKMAFVDLVEGLFAIVKLDKLCETCQYGKLYDINAKKLFINRYVTFDEEQKWNWKKKTINCSRNMIFANDGQFQLDDNDSVDLEYDSLVAKGTRTLEDIYNRCNVVVTNPSSFTKANIDANWRATIDAKMNMIKKNGTWILVDRPHEQNIVGVKWIYRTKLNLDSSVNKHKAKLVVKGYAQTYGIDYFETFASFARHDTIKLLATLFARKG</sequence>
<protein>
    <recommendedName>
        <fullName evidence="6">Mitochondrial protein</fullName>
    </recommendedName>
</protein>
<dbReference type="STRING" id="3641.A0A061E7F2"/>